<dbReference type="Proteomes" id="UP000238083">
    <property type="component" value="Unassembled WGS sequence"/>
</dbReference>
<proteinExistence type="predicted"/>
<dbReference type="RefSeq" id="WP_106211444.1">
    <property type="nucleotide sequence ID" value="NZ_PVZF01000007.1"/>
</dbReference>
<reference evidence="2 3" key="1">
    <citation type="submission" date="2018-03" db="EMBL/GenBank/DDBJ databases">
        <title>Genomic Encyclopedia of Archaeal and Bacterial Type Strains, Phase II (KMG-II): from individual species to whole genera.</title>
        <authorList>
            <person name="Goeker M."/>
        </authorList>
    </citation>
    <scope>NUCLEOTIDE SEQUENCE [LARGE SCALE GENOMIC DNA]</scope>
    <source>
        <strain evidence="2 3">DSM 19711</strain>
    </source>
</reference>
<evidence type="ECO:0000256" key="1">
    <source>
        <dbReference type="SAM" id="MobiDB-lite"/>
    </source>
</evidence>
<dbReference type="EMBL" id="PVZF01000007">
    <property type="protein sequence ID" value="PRY13883.1"/>
    <property type="molecule type" value="Genomic_DNA"/>
</dbReference>
<feature type="compositionally biased region" description="Basic and acidic residues" evidence="1">
    <location>
        <begin position="128"/>
        <end position="147"/>
    </location>
</feature>
<dbReference type="Gene3D" id="3.30.750.24">
    <property type="entry name" value="STAS domain"/>
    <property type="match status" value="1"/>
</dbReference>
<dbReference type="SUPFAM" id="SSF52091">
    <property type="entry name" value="SpoIIaa-like"/>
    <property type="match status" value="1"/>
</dbReference>
<evidence type="ECO:0000313" key="2">
    <source>
        <dbReference type="EMBL" id="PRY13883.1"/>
    </source>
</evidence>
<sequence length="147" mass="15336">MKLHSSAHGDERIVVVEGAVGTPEVAELRAGLLEAVTGDGGHDVLLDVHGVPSFADEALTALTAARSQGKSLRRRVVVLDDQDGATSRSLRRSGQIFRFPVHPDAVSARAALAADRASVAGTNPVRPPGDRGAEPVRARPGRAGEPR</sequence>
<dbReference type="AlphaFoldDB" id="A0A2T0R298"/>
<feature type="region of interest" description="Disordered" evidence="1">
    <location>
        <begin position="116"/>
        <end position="147"/>
    </location>
</feature>
<dbReference type="OrthoDB" id="5196167at2"/>
<keyword evidence="3" id="KW-1185">Reference proteome</keyword>
<dbReference type="InterPro" id="IPR036513">
    <property type="entry name" value="STAS_dom_sf"/>
</dbReference>
<protein>
    <recommendedName>
        <fullName evidence="4">Anti-anti-sigma factor</fullName>
    </recommendedName>
</protein>
<comment type="caution">
    <text evidence="2">The sequence shown here is derived from an EMBL/GenBank/DDBJ whole genome shotgun (WGS) entry which is preliminary data.</text>
</comment>
<evidence type="ECO:0000313" key="3">
    <source>
        <dbReference type="Proteomes" id="UP000238083"/>
    </source>
</evidence>
<name>A0A2T0R298_9ACTN</name>
<evidence type="ECO:0008006" key="4">
    <source>
        <dbReference type="Google" id="ProtNLM"/>
    </source>
</evidence>
<gene>
    <name evidence="2" type="ORF">CLV37_1071</name>
</gene>
<accession>A0A2T0R298</accession>
<organism evidence="2 3">
    <name type="scientific">Kineococcus rhizosphaerae</name>
    <dbReference type="NCBI Taxonomy" id="559628"/>
    <lineage>
        <taxon>Bacteria</taxon>
        <taxon>Bacillati</taxon>
        <taxon>Actinomycetota</taxon>
        <taxon>Actinomycetes</taxon>
        <taxon>Kineosporiales</taxon>
        <taxon>Kineosporiaceae</taxon>
        <taxon>Kineococcus</taxon>
    </lineage>
</organism>